<feature type="transmembrane region" description="Helical" evidence="9">
    <location>
        <begin position="397"/>
        <end position="419"/>
    </location>
</feature>
<dbReference type="PROSITE" id="PS50156">
    <property type="entry name" value="SSD"/>
    <property type="match status" value="1"/>
</dbReference>
<keyword evidence="8 9" id="KW-0472">Membrane</keyword>
<dbReference type="SUPFAM" id="SSF82693">
    <property type="entry name" value="Multidrug efflux transporter AcrB pore domain, PN1, PN2, PC1 and PC2 subdomains"/>
    <property type="match status" value="4"/>
</dbReference>
<keyword evidence="7 9" id="KW-1133">Transmembrane helix</keyword>
<dbReference type="SUPFAM" id="SSF82714">
    <property type="entry name" value="Multidrug efflux transporter AcrB TolC docking domain, DN and DC subdomains"/>
    <property type="match status" value="2"/>
</dbReference>
<dbReference type="GO" id="GO:0005886">
    <property type="term" value="C:plasma membrane"/>
    <property type="evidence" value="ECO:0007669"/>
    <property type="project" value="UniProtKB-SubCell"/>
</dbReference>
<dbReference type="InterPro" id="IPR004764">
    <property type="entry name" value="MdtF-like"/>
</dbReference>
<dbReference type="PRINTS" id="PR00702">
    <property type="entry name" value="ACRIFLAVINRP"/>
</dbReference>
<feature type="transmembrane region" description="Helical" evidence="9">
    <location>
        <begin position="981"/>
        <end position="1000"/>
    </location>
</feature>
<evidence type="ECO:0000256" key="6">
    <source>
        <dbReference type="ARBA" id="ARBA00022692"/>
    </source>
</evidence>
<keyword evidence="5 9" id="KW-0997">Cell inner membrane</keyword>
<dbReference type="NCBIfam" id="TIGR00915">
    <property type="entry name" value="2A0602"/>
    <property type="match status" value="1"/>
</dbReference>
<evidence type="ECO:0000259" key="10">
    <source>
        <dbReference type="PROSITE" id="PS50156"/>
    </source>
</evidence>
<proteinExistence type="inferred from homology"/>
<keyword evidence="4" id="KW-1003">Cell membrane</keyword>
<feature type="domain" description="SSD" evidence="10">
    <location>
        <begin position="368"/>
        <end position="497"/>
    </location>
</feature>
<dbReference type="GO" id="GO:0009636">
    <property type="term" value="P:response to toxic substance"/>
    <property type="evidence" value="ECO:0007669"/>
    <property type="project" value="UniProtKB-ARBA"/>
</dbReference>
<evidence type="ECO:0000256" key="8">
    <source>
        <dbReference type="ARBA" id="ARBA00023136"/>
    </source>
</evidence>
<dbReference type="InterPro" id="IPR000731">
    <property type="entry name" value="SSD"/>
</dbReference>
<reference evidence="11" key="1">
    <citation type="submission" date="2024-05" db="EMBL/GenBank/DDBJ databases">
        <authorList>
            <person name="Kim S."/>
            <person name="Heo J."/>
            <person name="Choi H."/>
            <person name="Choi Y."/>
            <person name="Kwon S.-W."/>
            <person name="Kim Y."/>
        </authorList>
    </citation>
    <scope>NUCLEOTIDE SEQUENCE</scope>
    <source>
        <strain evidence="11">KACC 23698</strain>
    </source>
</reference>
<evidence type="ECO:0000256" key="4">
    <source>
        <dbReference type="ARBA" id="ARBA00022475"/>
    </source>
</evidence>
<name>A0AAU7JH55_9HYPH</name>
<organism evidence="11">
    <name type="scientific">Alsobacter sp. KACC 23698</name>
    <dbReference type="NCBI Taxonomy" id="3149229"/>
    <lineage>
        <taxon>Bacteria</taxon>
        <taxon>Pseudomonadati</taxon>
        <taxon>Pseudomonadota</taxon>
        <taxon>Alphaproteobacteria</taxon>
        <taxon>Hyphomicrobiales</taxon>
        <taxon>Alsobacteraceae</taxon>
        <taxon>Alsobacter</taxon>
    </lineage>
</organism>
<evidence type="ECO:0000256" key="2">
    <source>
        <dbReference type="ARBA" id="ARBA00010942"/>
    </source>
</evidence>
<accession>A0AAU7JH55</accession>
<dbReference type="EMBL" id="CP157484">
    <property type="protein sequence ID" value="XBO39516.1"/>
    <property type="molecule type" value="Genomic_DNA"/>
</dbReference>
<evidence type="ECO:0000256" key="9">
    <source>
        <dbReference type="RuleBase" id="RU364070"/>
    </source>
</evidence>
<dbReference type="GO" id="GO:0015562">
    <property type="term" value="F:efflux transmembrane transporter activity"/>
    <property type="evidence" value="ECO:0007669"/>
    <property type="project" value="InterPro"/>
</dbReference>
<evidence type="ECO:0000256" key="5">
    <source>
        <dbReference type="ARBA" id="ARBA00022519"/>
    </source>
</evidence>
<comment type="subcellular location">
    <subcellularLocation>
        <location evidence="1 9">Cell inner membrane</location>
        <topology evidence="1 9">Multi-pass membrane protein</topology>
    </subcellularLocation>
</comment>
<feature type="transmembrane region" description="Helical" evidence="9">
    <location>
        <begin position="369"/>
        <end position="391"/>
    </location>
</feature>
<keyword evidence="6 9" id="KW-0812">Transmembrane</keyword>
<protein>
    <recommendedName>
        <fullName evidence="9">Efflux pump membrane transporter</fullName>
    </recommendedName>
</protein>
<comment type="similarity">
    <text evidence="2 9">Belongs to the resistance-nodulation-cell division (RND) (TC 2.A.6) family.</text>
</comment>
<feature type="transmembrane region" description="Helical" evidence="9">
    <location>
        <begin position="545"/>
        <end position="562"/>
    </location>
</feature>
<dbReference type="InterPro" id="IPR001036">
    <property type="entry name" value="Acrflvin-R"/>
</dbReference>
<feature type="transmembrane region" description="Helical" evidence="9">
    <location>
        <begin position="878"/>
        <end position="896"/>
    </location>
</feature>
<dbReference type="AlphaFoldDB" id="A0AAU7JH55"/>
<dbReference type="Gene3D" id="3.30.2090.10">
    <property type="entry name" value="Multidrug efflux transporter AcrB TolC docking domain, DN and DC subdomains"/>
    <property type="match status" value="2"/>
</dbReference>
<feature type="transmembrane region" description="Helical" evidence="9">
    <location>
        <begin position="342"/>
        <end position="362"/>
    </location>
</feature>
<dbReference type="InterPro" id="IPR027463">
    <property type="entry name" value="AcrB_DN_DC_subdom"/>
</dbReference>
<evidence type="ECO:0000256" key="7">
    <source>
        <dbReference type="ARBA" id="ARBA00022989"/>
    </source>
</evidence>
<dbReference type="Pfam" id="PF00873">
    <property type="entry name" value="ACR_tran"/>
    <property type="match status" value="1"/>
</dbReference>
<dbReference type="Gene3D" id="1.20.1640.10">
    <property type="entry name" value="Multidrug efflux transporter AcrB transmembrane domain"/>
    <property type="match status" value="2"/>
</dbReference>
<dbReference type="Gene3D" id="3.30.70.1440">
    <property type="entry name" value="Multidrug efflux transporter AcrB pore domain"/>
    <property type="match status" value="1"/>
</dbReference>
<feature type="transmembrane region" description="Helical" evidence="9">
    <location>
        <begin position="903"/>
        <end position="925"/>
    </location>
</feature>
<dbReference type="RefSeq" id="WP_406856361.1">
    <property type="nucleotide sequence ID" value="NZ_CP157484.1"/>
</dbReference>
<dbReference type="FunFam" id="1.20.1640.10:FF:000001">
    <property type="entry name" value="Efflux pump membrane transporter"/>
    <property type="match status" value="1"/>
</dbReference>
<dbReference type="PANTHER" id="PTHR32063">
    <property type="match status" value="1"/>
</dbReference>
<feature type="transmembrane region" description="Helical" evidence="9">
    <location>
        <begin position="1012"/>
        <end position="1035"/>
    </location>
</feature>
<evidence type="ECO:0000256" key="1">
    <source>
        <dbReference type="ARBA" id="ARBA00004429"/>
    </source>
</evidence>
<sequence>MRFAHFFVDRPIFAAVLSIVIMLVGGISYVRLPVAQYPEIAPPTIVVRASYPGADAATVAATVATPLEQQINGVEDMLYMSSYSTGDGNLSLTITFKLGSDLDKAQVLVQNRVAIANPRLPEEVKRLGVTTLKSSPDLMMVVHMLSPDDRYDQLYVSNYARNNVRDELLRLDGVGDLTIFGERQYSLRVWLDPDKLAAFGLTSGDVVRAIQAQNVQVSGGSLGQEPAPQDTAFQLAVTTQGRFDNVRQFRQIIVRNTTDGRLVRVSDVARVELGAQDYFTNSYLNGKPAVALAIFQRPGTNALEASASILSTMQKLKKDFPPGIDYTVVYNPTEFIAESVNAVYHTLFEAVALVVIVILVFLQSWRTALIPIVAIPISLVGACAAMSALGFSLNTLTLFGLVLAIGIVVDDAIVVVENVERNISLGMTPRDAAHATMDEVGTAVLAIALVLAAVFVPTAFIPGISGQFYRQFALTIAVSTLISAFVSLTLSPAIAALILKPHAHEPPRTALGRAGARAAGAFNRGFDRMSEGYAAGVGVIVRRKAIVLPIYAGLLLGTLWVADRVPRGFIPTLDQGYAIVVIQLPDGAALGRTDRVVQRASEIAREVPGAFNAVAFAGFSGATFTNASNAAAIFVSFKPFEERLKTGRSADAIIRELFGRLQAIDEAFIIAIPPPPVRGLGNSGGFKMMVQERQGADVKRALAAAYAIMGQARQDKTLTGVFTTFTAGAPHIYLEIDRVKAQMLNVPIANIFETLQINLGTAYVNDFNAFGRVYQVRAQADQRYRIEPDQIARLRVRSATGALVPLGTLVELKDSSGPELIQRYNMYPAVPLQGNAAPGVSSGQALDSMERIAASVLPPGASFEWTELAYQERATGDTAIFIFALSVLIVFLVLAAQYESWSLPLAIILIVPMAVLSALLGVMLRGMDNNILTQIGLVVLVGLAAKNAILIVEFAREAEAHEGLDPVAAVVQACKLRLRPILMTAFAFIFGVVPLMIATGPGAEMRQALGTAVFFGMLGVTAFGLVLTPVFYVALRALVLWRARRRGGGETLAPPAAPQARPAE</sequence>
<feature type="transmembrane region" description="Helical" evidence="9">
    <location>
        <begin position="12"/>
        <end position="32"/>
    </location>
</feature>
<keyword evidence="3 9" id="KW-0813">Transport</keyword>
<dbReference type="Gene3D" id="3.30.70.1320">
    <property type="entry name" value="Multidrug efflux transporter AcrB pore domain like"/>
    <property type="match status" value="1"/>
</dbReference>
<dbReference type="SUPFAM" id="SSF82866">
    <property type="entry name" value="Multidrug efflux transporter AcrB transmembrane domain"/>
    <property type="match status" value="2"/>
</dbReference>
<dbReference type="NCBIfam" id="NF000282">
    <property type="entry name" value="RND_permease_1"/>
    <property type="match status" value="1"/>
</dbReference>
<dbReference type="GO" id="GO:0042910">
    <property type="term" value="F:xenobiotic transmembrane transporter activity"/>
    <property type="evidence" value="ECO:0007669"/>
    <property type="project" value="TreeGrafter"/>
</dbReference>
<feature type="transmembrane region" description="Helical" evidence="9">
    <location>
        <begin position="931"/>
        <end position="952"/>
    </location>
</feature>
<dbReference type="Gene3D" id="3.30.70.1430">
    <property type="entry name" value="Multidrug efflux transporter AcrB pore domain"/>
    <property type="match status" value="2"/>
</dbReference>
<evidence type="ECO:0000313" key="11">
    <source>
        <dbReference type="EMBL" id="XBO39516.1"/>
    </source>
</evidence>
<feature type="transmembrane region" description="Helical" evidence="9">
    <location>
        <begin position="472"/>
        <end position="499"/>
    </location>
</feature>
<gene>
    <name evidence="11" type="ORF">ABEG18_01635</name>
</gene>
<feature type="transmembrane region" description="Helical" evidence="9">
    <location>
        <begin position="440"/>
        <end position="460"/>
    </location>
</feature>
<evidence type="ECO:0000256" key="3">
    <source>
        <dbReference type="ARBA" id="ARBA00022448"/>
    </source>
</evidence>
<dbReference type="FunFam" id="3.30.70.1430:FF:000001">
    <property type="entry name" value="Efflux pump membrane transporter"/>
    <property type="match status" value="1"/>
</dbReference>
<dbReference type="PANTHER" id="PTHR32063:SF11">
    <property type="entry name" value="CATION OR DRUG EFFLUX SYSTEM PROTEIN"/>
    <property type="match status" value="1"/>
</dbReference>